<name>A0A2U3Q208_9BRAD</name>
<evidence type="ECO:0000313" key="2">
    <source>
        <dbReference type="Proteomes" id="UP000246085"/>
    </source>
</evidence>
<dbReference type="Proteomes" id="UP000246085">
    <property type="component" value="Chromosome BRAD3257"/>
</dbReference>
<organism evidence="1 2">
    <name type="scientific">Bradyrhizobium vignae</name>
    <dbReference type="NCBI Taxonomy" id="1549949"/>
    <lineage>
        <taxon>Bacteria</taxon>
        <taxon>Pseudomonadati</taxon>
        <taxon>Pseudomonadota</taxon>
        <taxon>Alphaproteobacteria</taxon>
        <taxon>Hyphomicrobiales</taxon>
        <taxon>Nitrobacteraceae</taxon>
        <taxon>Bradyrhizobium</taxon>
    </lineage>
</organism>
<dbReference type="AlphaFoldDB" id="A0A2U3Q208"/>
<dbReference type="EMBL" id="LS398110">
    <property type="protein sequence ID" value="SPP95369.1"/>
    <property type="molecule type" value="Genomic_DNA"/>
</dbReference>
<proteinExistence type="predicted"/>
<dbReference type="KEGG" id="bvz:BRAD3257_4376"/>
<protein>
    <submittedName>
        <fullName evidence="1">Uncharacterized protein</fullName>
    </submittedName>
</protein>
<accession>A0A2U3Q208</accession>
<evidence type="ECO:0000313" key="1">
    <source>
        <dbReference type="EMBL" id="SPP95369.1"/>
    </source>
</evidence>
<reference evidence="1 2" key="1">
    <citation type="submission" date="2018-03" db="EMBL/GenBank/DDBJ databases">
        <authorList>
            <person name="Gully D."/>
        </authorList>
    </citation>
    <scope>NUCLEOTIDE SEQUENCE [LARGE SCALE GENOMIC DNA]</scope>
    <source>
        <strain evidence="1">ORS3257</strain>
    </source>
</reference>
<sequence>MTIEAVRTSLGLVKKRSVPGL</sequence>
<gene>
    <name evidence="1" type="ORF">BRAD3257_4376</name>
</gene>